<organism evidence="2 3">
    <name type="scientific">Arcticibacter tournemirensis</name>
    <dbReference type="NCBI Taxonomy" id="699437"/>
    <lineage>
        <taxon>Bacteria</taxon>
        <taxon>Pseudomonadati</taxon>
        <taxon>Bacteroidota</taxon>
        <taxon>Sphingobacteriia</taxon>
        <taxon>Sphingobacteriales</taxon>
        <taxon>Sphingobacteriaceae</taxon>
        <taxon>Arcticibacter</taxon>
    </lineage>
</organism>
<protein>
    <recommendedName>
        <fullName evidence="4">DUF4292 domain-containing protein</fullName>
    </recommendedName>
</protein>
<evidence type="ECO:0000313" key="2">
    <source>
        <dbReference type="EMBL" id="KAA8482591.1"/>
    </source>
</evidence>
<proteinExistence type="predicted"/>
<dbReference type="AlphaFoldDB" id="A0A5M9H9U3"/>
<accession>A0A5M9H9U3</accession>
<sequence length="223" mass="24640">MRKLNIKSICYCFCAIIFITAGCSNGSASSGGPEKDSVVTIDSQAVSQETAVTLKDSLKNLAKKDFELVELSTKGDTLNIVSTSAFLYYPLGKFRSIDDFSKTFKNLNVTTEHDVTDSSIVLNRASGDGCFIKLFKDSEKNALEIVSGRIINDQVKLVNGIGTGMNKVDFLKIFFKDVPPNEIEKVKVIKLISGLEGISHVYVFSPDRLILLYFDTDYSFNKD</sequence>
<dbReference type="OrthoDB" id="795392at2"/>
<dbReference type="Proteomes" id="UP000322918">
    <property type="component" value="Unassembled WGS sequence"/>
</dbReference>
<keyword evidence="3" id="KW-1185">Reference proteome</keyword>
<dbReference type="EMBL" id="VWNE01000016">
    <property type="protein sequence ID" value="KAA8482591.1"/>
    <property type="molecule type" value="Genomic_DNA"/>
</dbReference>
<comment type="caution">
    <text evidence="2">The sequence shown here is derived from an EMBL/GenBank/DDBJ whole genome shotgun (WGS) entry which is preliminary data.</text>
</comment>
<keyword evidence="1" id="KW-0732">Signal</keyword>
<feature type="chain" id="PRO_5024322923" description="DUF4292 domain-containing protein" evidence="1">
    <location>
        <begin position="24"/>
        <end position="223"/>
    </location>
</feature>
<dbReference type="PROSITE" id="PS51257">
    <property type="entry name" value="PROKAR_LIPOPROTEIN"/>
    <property type="match status" value="1"/>
</dbReference>
<reference evidence="2 3" key="1">
    <citation type="submission" date="2019-09" db="EMBL/GenBank/DDBJ databases">
        <title>Pararcticibacter amylolyticus gen. nov., sp. nov., isolated from a rottenly hemp rope, and reclassification of Pedobacter tournemirensis as Pararcticibacter tournemirensis comb. nov.</title>
        <authorList>
            <person name="Cai Y."/>
        </authorList>
    </citation>
    <scope>NUCLEOTIDE SEQUENCE [LARGE SCALE GENOMIC DNA]</scope>
    <source>
        <strain evidence="2 3">TF5-37.2-LB10</strain>
    </source>
</reference>
<evidence type="ECO:0000256" key="1">
    <source>
        <dbReference type="SAM" id="SignalP"/>
    </source>
</evidence>
<feature type="signal peptide" evidence="1">
    <location>
        <begin position="1"/>
        <end position="23"/>
    </location>
</feature>
<evidence type="ECO:0008006" key="4">
    <source>
        <dbReference type="Google" id="ProtNLM"/>
    </source>
</evidence>
<dbReference type="RefSeq" id="WP_141816391.1">
    <property type="nucleotide sequence ID" value="NZ_VFPL01000001.1"/>
</dbReference>
<name>A0A5M9H9U3_9SPHI</name>
<evidence type="ECO:0000313" key="3">
    <source>
        <dbReference type="Proteomes" id="UP000322918"/>
    </source>
</evidence>
<gene>
    <name evidence="2" type="ORF">F1649_11480</name>
</gene>